<feature type="domain" description="Tc1-like transposase DDE" evidence="2">
    <location>
        <begin position="7"/>
        <end position="70"/>
    </location>
</feature>
<gene>
    <name evidence="3" type="ORF">FBZ95_12114</name>
</gene>
<dbReference type="InterPro" id="IPR038717">
    <property type="entry name" value="Tc1-like_DDE_dom"/>
</dbReference>
<evidence type="ECO:0000313" key="4">
    <source>
        <dbReference type="Proteomes" id="UP000315914"/>
    </source>
</evidence>
<dbReference type="OrthoDB" id="565387at2"/>
<evidence type="ECO:0000256" key="1">
    <source>
        <dbReference type="SAM" id="MobiDB-lite"/>
    </source>
</evidence>
<dbReference type="EMBL" id="VITW01000021">
    <property type="protein sequence ID" value="TWB65901.1"/>
    <property type="molecule type" value="Genomic_DNA"/>
</dbReference>
<dbReference type="GO" id="GO:0003676">
    <property type="term" value="F:nucleic acid binding"/>
    <property type="evidence" value="ECO:0007669"/>
    <property type="project" value="InterPro"/>
</dbReference>
<comment type="caution">
    <text evidence="3">The sequence shown here is derived from an EMBL/GenBank/DDBJ whole genome shotgun (WGS) entry which is preliminary data.</text>
</comment>
<name>A0A560J478_9BRAD</name>
<evidence type="ECO:0000313" key="3">
    <source>
        <dbReference type="EMBL" id="TWB65901.1"/>
    </source>
</evidence>
<dbReference type="RefSeq" id="WP_161495455.1">
    <property type="nucleotide sequence ID" value="NZ_LWIG01000039.1"/>
</dbReference>
<keyword evidence="3" id="KW-0255">Endonuclease</keyword>
<dbReference type="Gene3D" id="3.30.420.10">
    <property type="entry name" value="Ribonuclease H-like superfamily/Ribonuclease H"/>
    <property type="match status" value="1"/>
</dbReference>
<dbReference type="Pfam" id="PF13358">
    <property type="entry name" value="DDE_3"/>
    <property type="match status" value="1"/>
</dbReference>
<dbReference type="GO" id="GO:0004519">
    <property type="term" value="F:endonuclease activity"/>
    <property type="evidence" value="ECO:0007669"/>
    <property type="project" value="UniProtKB-KW"/>
</dbReference>
<keyword evidence="3" id="KW-0540">Nuclease</keyword>
<feature type="region of interest" description="Disordered" evidence="1">
    <location>
        <begin position="56"/>
        <end position="75"/>
    </location>
</feature>
<evidence type="ECO:0000259" key="2">
    <source>
        <dbReference type="Pfam" id="PF13358"/>
    </source>
</evidence>
<protein>
    <submittedName>
        <fullName evidence="3">DDE superfamily endonuclease</fullName>
    </submittedName>
</protein>
<keyword evidence="4" id="KW-1185">Reference proteome</keyword>
<sequence length="98" mass="10761">MPALKPGDVVIIGNPGRHKGKSVRRAISAAASAKLFCLPPYCLDLNPIEQTFARLKDPASKGHRPNRRGNLETRRRSVRLLHAAGARPNFANAEYAYT</sequence>
<organism evidence="3 4">
    <name type="scientific">Bradyrhizobium sacchari</name>
    <dbReference type="NCBI Taxonomy" id="1399419"/>
    <lineage>
        <taxon>Bacteria</taxon>
        <taxon>Pseudomonadati</taxon>
        <taxon>Pseudomonadota</taxon>
        <taxon>Alphaproteobacteria</taxon>
        <taxon>Hyphomicrobiales</taxon>
        <taxon>Nitrobacteraceae</taxon>
        <taxon>Bradyrhizobium</taxon>
    </lineage>
</organism>
<dbReference type="InterPro" id="IPR036397">
    <property type="entry name" value="RNaseH_sf"/>
</dbReference>
<keyword evidence="3" id="KW-0378">Hydrolase</keyword>
<dbReference type="AlphaFoldDB" id="A0A560J478"/>
<proteinExistence type="predicted"/>
<dbReference type="Proteomes" id="UP000315914">
    <property type="component" value="Unassembled WGS sequence"/>
</dbReference>
<reference evidence="3 4" key="1">
    <citation type="submission" date="2019-06" db="EMBL/GenBank/DDBJ databases">
        <title>Genomic Encyclopedia of Type Strains, Phase IV (KMG-V): Genome sequencing to study the core and pangenomes of soil and plant-associated prokaryotes.</title>
        <authorList>
            <person name="Whitman W."/>
        </authorList>
    </citation>
    <scope>NUCLEOTIDE SEQUENCE [LARGE SCALE GENOMIC DNA]</scope>
    <source>
        <strain evidence="3 4">BR 10556</strain>
    </source>
</reference>
<accession>A0A560J478</accession>